<dbReference type="SUPFAM" id="SSF53613">
    <property type="entry name" value="Ribokinase-like"/>
    <property type="match status" value="1"/>
</dbReference>
<evidence type="ECO:0000313" key="4">
    <source>
        <dbReference type="EMBL" id="MFD2256954.1"/>
    </source>
</evidence>
<evidence type="ECO:0000313" key="5">
    <source>
        <dbReference type="Proteomes" id="UP001597375"/>
    </source>
</evidence>
<dbReference type="InterPro" id="IPR004399">
    <property type="entry name" value="HMP/HMP-P_kinase_dom"/>
</dbReference>
<feature type="domain" description="Pyridoxamine kinase/Phosphomethylpyrimidine kinase" evidence="3">
    <location>
        <begin position="21"/>
        <end position="258"/>
    </location>
</feature>
<keyword evidence="4" id="KW-0418">Kinase</keyword>
<dbReference type="InterPro" id="IPR029056">
    <property type="entry name" value="Ribokinase-like"/>
</dbReference>
<dbReference type="GO" id="GO:0008972">
    <property type="term" value="F:phosphomethylpyrimidine kinase activity"/>
    <property type="evidence" value="ECO:0007669"/>
    <property type="project" value="UniProtKB-EC"/>
</dbReference>
<dbReference type="CDD" id="cd01169">
    <property type="entry name" value="HMPP_kinase"/>
    <property type="match status" value="1"/>
</dbReference>
<evidence type="ECO:0000256" key="2">
    <source>
        <dbReference type="ARBA" id="ARBA00012135"/>
    </source>
</evidence>
<dbReference type="PANTHER" id="PTHR20858">
    <property type="entry name" value="PHOSPHOMETHYLPYRIMIDINE KINASE"/>
    <property type="match status" value="1"/>
</dbReference>
<dbReference type="Proteomes" id="UP001597375">
    <property type="component" value="Unassembled WGS sequence"/>
</dbReference>
<sequence>MYKSTSNQPGIRPILTIAGSDCSAGAGLQADLKTFQHFHLHGLTAVTCIVSETANIVRRVDPVAPEMMEDQICLMMETFPLEVVKTGMLGSAEHVNCVADIFSKHRNTKLVIDPVMVASTGASLLEAEAVASYRDRLLPLAYLITPNLPEAETLLGEKIESLTAMKRAAEKLAGQYNCAVLLKGGHLNEEECTDILFDEGNFHSFTSPRLKVKASHGTGCTLAAAVASALALGRTLPEACSIAKTYLNACLASSYSISGPNGETIYALNQGVV</sequence>
<reference evidence="5" key="1">
    <citation type="journal article" date="2019" name="Int. J. Syst. Evol. Microbiol.">
        <title>The Global Catalogue of Microorganisms (GCM) 10K type strain sequencing project: providing services to taxonomists for standard genome sequencing and annotation.</title>
        <authorList>
            <consortium name="The Broad Institute Genomics Platform"/>
            <consortium name="The Broad Institute Genome Sequencing Center for Infectious Disease"/>
            <person name="Wu L."/>
            <person name="Ma J."/>
        </authorList>
    </citation>
    <scope>NUCLEOTIDE SEQUENCE [LARGE SCALE GENOMIC DNA]</scope>
    <source>
        <strain evidence="5">CGMCC 4.7106</strain>
    </source>
</reference>
<dbReference type="NCBIfam" id="TIGR00097">
    <property type="entry name" value="HMP-P_kinase"/>
    <property type="match status" value="1"/>
</dbReference>
<proteinExistence type="predicted"/>
<keyword evidence="4" id="KW-0808">Transferase</keyword>
<comment type="caution">
    <text evidence="4">The sequence shown here is derived from an EMBL/GenBank/DDBJ whole genome shotgun (WGS) entry which is preliminary data.</text>
</comment>
<dbReference type="Gene3D" id="3.40.1190.20">
    <property type="match status" value="1"/>
</dbReference>
<dbReference type="RefSeq" id="WP_386820242.1">
    <property type="nucleotide sequence ID" value="NZ_JBHUIT010000017.1"/>
</dbReference>
<dbReference type="Pfam" id="PF08543">
    <property type="entry name" value="Phos_pyr_kin"/>
    <property type="match status" value="1"/>
</dbReference>
<gene>
    <name evidence="4" type="primary">thiD</name>
    <name evidence="4" type="ORF">ACFSSA_09720</name>
</gene>
<dbReference type="EMBL" id="JBHUIT010000017">
    <property type="protein sequence ID" value="MFD2256954.1"/>
    <property type="molecule type" value="Genomic_DNA"/>
</dbReference>
<name>A0ABW5D842_9BACT</name>
<organism evidence="4 5">
    <name type="scientific">Luteolibacter algae</name>
    <dbReference type="NCBI Taxonomy" id="454151"/>
    <lineage>
        <taxon>Bacteria</taxon>
        <taxon>Pseudomonadati</taxon>
        <taxon>Verrucomicrobiota</taxon>
        <taxon>Verrucomicrobiia</taxon>
        <taxon>Verrucomicrobiales</taxon>
        <taxon>Verrucomicrobiaceae</taxon>
        <taxon>Luteolibacter</taxon>
    </lineage>
</organism>
<accession>A0ABW5D842</accession>
<dbReference type="InterPro" id="IPR013749">
    <property type="entry name" value="PM/HMP-P_kinase-1"/>
</dbReference>
<protein>
    <recommendedName>
        <fullName evidence="2">hydroxymethylpyrimidine kinase</fullName>
        <ecNumber evidence="2">2.7.1.49</ecNumber>
    </recommendedName>
</protein>
<evidence type="ECO:0000256" key="1">
    <source>
        <dbReference type="ARBA" id="ARBA00004948"/>
    </source>
</evidence>
<dbReference type="PANTHER" id="PTHR20858:SF17">
    <property type="entry name" value="HYDROXYMETHYLPYRIMIDINE_PHOSPHOMETHYLPYRIMIDINE KINASE THI20-RELATED"/>
    <property type="match status" value="1"/>
</dbReference>
<evidence type="ECO:0000259" key="3">
    <source>
        <dbReference type="Pfam" id="PF08543"/>
    </source>
</evidence>
<keyword evidence="5" id="KW-1185">Reference proteome</keyword>
<dbReference type="GO" id="GO:0008902">
    <property type="term" value="F:hydroxymethylpyrimidine kinase activity"/>
    <property type="evidence" value="ECO:0007669"/>
    <property type="project" value="UniProtKB-EC"/>
</dbReference>
<dbReference type="EC" id="2.7.1.49" evidence="2"/>
<comment type="pathway">
    <text evidence="1">Cofactor biosynthesis; thiamine diphosphate biosynthesis.</text>
</comment>